<keyword evidence="7" id="KW-0346">Stress response</keyword>
<evidence type="ECO:0000256" key="5">
    <source>
        <dbReference type="ARBA" id="ARBA00022801"/>
    </source>
</evidence>
<keyword evidence="6" id="KW-0694">RNA-binding</keyword>
<dbReference type="HOGENOM" id="CLU_191442_0_0_12"/>
<dbReference type="RefSeq" id="WP_014802626.1">
    <property type="nucleotide sequence ID" value="NC_018020.1"/>
</dbReference>
<dbReference type="InterPro" id="IPR012933">
    <property type="entry name" value="HicA_mRNA_interferase"/>
</dbReference>
<dbReference type="KEGG" id="tpx:Turpa_1464"/>
<dbReference type="SUPFAM" id="SSF54786">
    <property type="entry name" value="YcfA/nrd intein domain"/>
    <property type="match status" value="1"/>
</dbReference>
<dbReference type="STRING" id="869212.Turpa_1464"/>
<evidence type="ECO:0000256" key="7">
    <source>
        <dbReference type="ARBA" id="ARBA00023016"/>
    </source>
</evidence>
<accession>I4B4A5</accession>
<dbReference type="OrthoDB" id="164049at2"/>
<keyword evidence="5" id="KW-0378">Hydrolase</keyword>
<evidence type="ECO:0000313" key="8">
    <source>
        <dbReference type="EMBL" id="AFM12112.1"/>
    </source>
</evidence>
<name>I4B4A5_TURPD</name>
<dbReference type="Gene3D" id="3.30.920.30">
    <property type="entry name" value="Hypothetical protein"/>
    <property type="match status" value="1"/>
</dbReference>
<evidence type="ECO:0000313" key="9">
    <source>
        <dbReference type="Proteomes" id="UP000006048"/>
    </source>
</evidence>
<dbReference type="PATRIC" id="fig|869212.3.peg.1456"/>
<dbReference type="GO" id="GO:0003729">
    <property type="term" value="F:mRNA binding"/>
    <property type="evidence" value="ECO:0007669"/>
    <property type="project" value="InterPro"/>
</dbReference>
<keyword evidence="9" id="KW-1185">Reference proteome</keyword>
<sequence>MPRKIRELIADLERAGFKDRGGKGSHRNFTHPAMQQIVTISGKNGDDALPYQEKAVKKALDLTKGQK</sequence>
<evidence type="ECO:0000256" key="2">
    <source>
        <dbReference type="ARBA" id="ARBA00022649"/>
    </source>
</evidence>
<evidence type="ECO:0000256" key="3">
    <source>
        <dbReference type="ARBA" id="ARBA00022722"/>
    </source>
</evidence>
<reference evidence="8 9" key="1">
    <citation type="submission" date="2012-06" db="EMBL/GenBank/DDBJ databases">
        <title>The complete chromosome of genome of Turneriella parva DSM 21527.</title>
        <authorList>
            <consortium name="US DOE Joint Genome Institute (JGI-PGF)"/>
            <person name="Lucas S."/>
            <person name="Han J."/>
            <person name="Lapidus A."/>
            <person name="Bruce D."/>
            <person name="Goodwin L."/>
            <person name="Pitluck S."/>
            <person name="Peters L."/>
            <person name="Kyrpides N."/>
            <person name="Mavromatis K."/>
            <person name="Ivanova N."/>
            <person name="Mikhailova N."/>
            <person name="Chertkov O."/>
            <person name="Detter J.C."/>
            <person name="Tapia R."/>
            <person name="Han C."/>
            <person name="Land M."/>
            <person name="Hauser L."/>
            <person name="Markowitz V."/>
            <person name="Cheng J.-F."/>
            <person name="Hugenholtz P."/>
            <person name="Woyke T."/>
            <person name="Wu D."/>
            <person name="Gronow S."/>
            <person name="Wellnitz S."/>
            <person name="Brambilla E."/>
            <person name="Klenk H.-P."/>
            <person name="Eisen J.A."/>
        </authorList>
    </citation>
    <scope>NUCLEOTIDE SEQUENCE [LARGE SCALE GENOMIC DNA]</scope>
    <source>
        <strain evidence="9">ATCC BAA-1111 / DSM 21527 / NCTC 11395 / H</strain>
    </source>
</reference>
<keyword evidence="4" id="KW-0255">Endonuclease</keyword>
<evidence type="ECO:0000256" key="6">
    <source>
        <dbReference type="ARBA" id="ARBA00022884"/>
    </source>
</evidence>
<organism evidence="8 9">
    <name type="scientific">Turneriella parva (strain ATCC BAA-1111 / DSM 21527 / NCTC 11395 / H)</name>
    <name type="common">Leptospira parva</name>
    <dbReference type="NCBI Taxonomy" id="869212"/>
    <lineage>
        <taxon>Bacteria</taxon>
        <taxon>Pseudomonadati</taxon>
        <taxon>Spirochaetota</taxon>
        <taxon>Spirochaetia</taxon>
        <taxon>Leptospirales</taxon>
        <taxon>Leptospiraceae</taxon>
        <taxon>Turneriella</taxon>
    </lineage>
</organism>
<gene>
    <name evidence="8" type="ordered locus">Turpa_1464</name>
</gene>
<dbReference type="EMBL" id="CP002959">
    <property type="protein sequence ID" value="AFM12112.1"/>
    <property type="molecule type" value="Genomic_DNA"/>
</dbReference>
<proteinExistence type="inferred from homology"/>
<comment type="similarity">
    <text evidence="1">Belongs to the HicA mRNA interferase family.</text>
</comment>
<dbReference type="InterPro" id="IPR038570">
    <property type="entry name" value="HicA_sf"/>
</dbReference>
<dbReference type="Proteomes" id="UP000006048">
    <property type="component" value="Chromosome"/>
</dbReference>
<protein>
    <submittedName>
        <fullName evidence="8">YcfA family protein</fullName>
    </submittedName>
</protein>
<dbReference type="GO" id="GO:0016787">
    <property type="term" value="F:hydrolase activity"/>
    <property type="evidence" value="ECO:0007669"/>
    <property type="project" value="UniProtKB-KW"/>
</dbReference>
<keyword evidence="2" id="KW-1277">Toxin-antitoxin system</keyword>
<dbReference type="GO" id="GO:0004519">
    <property type="term" value="F:endonuclease activity"/>
    <property type="evidence" value="ECO:0007669"/>
    <property type="project" value="UniProtKB-KW"/>
</dbReference>
<dbReference type="Pfam" id="PF07927">
    <property type="entry name" value="HicA_toxin"/>
    <property type="match status" value="1"/>
</dbReference>
<keyword evidence="3" id="KW-0540">Nuclease</keyword>
<evidence type="ECO:0000256" key="1">
    <source>
        <dbReference type="ARBA" id="ARBA00006620"/>
    </source>
</evidence>
<dbReference type="AlphaFoldDB" id="I4B4A5"/>
<evidence type="ECO:0000256" key="4">
    <source>
        <dbReference type="ARBA" id="ARBA00022759"/>
    </source>
</evidence>